<organism evidence="2 3">
    <name type="scientific">Trema orientale</name>
    <name type="common">Charcoal tree</name>
    <name type="synonym">Celtis orientalis</name>
    <dbReference type="NCBI Taxonomy" id="63057"/>
    <lineage>
        <taxon>Eukaryota</taxon>
        <taxon>Viridiplantae</taxon>
        <taxon>Streptophyta</taxon>
        <taxon>Embryophyta</taxon>
        <taxon>Tracheophyta</taxon>
        <taxon>Spermatophyta</taxon>
        <taxon>Magnoliopsida</taxon>
        <taxon>eudicotyledons</taxon>
        <taxon>Gunneridae</taxon>
        <taxon>Pentapetalae</taxon>
        <taxon>rosids</taxon>
        <taxon>fabids</taxon>
        <taxon>Rosales</taxon>
        <taxon>Cannabaceae</taxon>
        <taxon>Trema</taxon>
    </lineage>
</organism>
<reference evidence="3" key="1">
    <citation type="submission" date="2016-06" db="EMBL/GenBank/DDBJ databases">
        <title>Parallel loss of symbiosis genes in relatives of nitrogen-fixing non-legume Parasponia.</title>
        <authorList>
            <person name="Van Velzen R."/>
            <person name="Holmer R."/>
            <person name="Bu F."/>
            <person name="Rutten L."/>
            <person name="Van Zeijl A."/>
            <person name="Liu W."/>
            <person name="Santuari L."/>
            <person name="Cao Q."/>
            <person name="Sharma T."/>
            <person name="Shen D."/>
            <person name="Roswanjaya Y."/>
            <person name="Wardhani T."/>
            <person name="Kalhor M.S."/>
            <person name="Jansen J."/>
            <person name="Van den Hoogen J."/>
            <person name="Gungor B."/>
            <person name="Hartog M."/>
            <person name="Hontelez J."/>
            <person name="Verver J."/>
            <person name="Yang W.-C."/>
            <person name="Schijlen E."/>
            <person name="Repin R."/>
            <person name="Schilthuizen M."/>
            <person name="Schranz E."/>
            <person name="Heidstra R."/>
            <person name="Miyata K."/>
            <person name="Fedorova E."/>
            <person name="Kohlen W."/>
            <person name="Bisseling T."/>
            <person name="Smit S."/>
            <person name="Geurts R."/>
        </authorList>
    </citation>
    <scope>NUCLEOTIDE SEQUENCE [LARGE SCALE GENOMIC DNA]</scope>
    <source>
        <strain evidence="3">cv. RG33-2</strain>
    </source>
</reference>
<proteinExistence type="predicted"/>
<keyword evidence="3" id="KW-1185">Reference proteome</keyword>
<sequence length="151" mass="15976">MGSPNFPNIAISFNTASKCSKSVTSIMIYLINSLTHTTTLNATTKPWKRCGKTLISPLSESTTTTVATPPTNQNLPHSHLGRQLPQHDLPGLSRQTFCNKPLPTTMVTTLVPPPVPATPYGPSATVSPLPHPATALNLNSGSTMTSSTATR</sequence>
<evidence type="ECO:0000313" key="3">
    <source>
        <dbReference type="Proteomes" id="UP000237000"/>
    </source>
</evidence>
<dbReference type="AlphaFoldDB" id="A0A2P5EIA4"/>
<dbReference type="EMBL" id="JXTC01000150">
    <property type="protein sequence ID" value="PON85253.1"/>
    <property type="molecule type" value="Genomic_DNA"/>
</dbReference>
<accession>A0A2P5EIA4</accession>
<gene>
    <name evidence="2" type="ORF">TorRG33x02_189210</name>
</gene>
<dbReference type="Proteomes" id="UP000237000">
    <property type="component" value="Unassembled WGS sequence"/>
</dbReference>
<dbReference type="InParanoid" id="A0A2P5EIA4"/>
<protein>
    <submittedName>
        <fullName evidence="2">Uncharacterized protein</fullName>
    </submittedName>
</protein>
<evidence type="ECO:0000313" key="2">
    <source>
        <dbReference type="EMBL" id="PON85253.1"/>
    </source>
</evidence>
<feature type="compositionally biased region" description="Low complexity" evidence="1">
    <location>
        <begin position="62"/>
        <end position="71"/>
    </location>
</feature>
<dbReference type="OrthoDB" id="10616630at2759"/>
<evidence type="ECO:0000256" key="1">
    <source>
        <dbReference type="SAM" id="MobiDB-lite"/>
    </source>
</evidence>
<comment type="caution">
    <text evidence="2">The sequence shown here is derived from an EMBL/GenBank/DDBJ whole genome shotgun (WGS) entry which is preliminary data.</text>
</comment>
<name>A0A2P5EIA4_TREOI</name>
<feature type="region of interest" description="Disordered" evidence="1">
    <location>
        <begin position="60"/>
        <end position="86"/>
    </location>
</feature>